<evidence type="ECO:0000256" key="1">
    <source>
        <dbReference type="SAM" id="MobiDB-lite"/>
    </source>
</evidence>
<feature type="compositionally biased region" description="Polar residues" evidence="1">
    <location>
        <begin position="104"/>
        <end position="115"/>
    </location>
</feature>
<feature type="region of interest" description="Disordered" evidence="1">
    <location>
        <begin position="84"/>
        <end position="115"/>
    </location>
</feature>
<keyword evidence="3" id="KW-1185">Reference proteome</keyword>
<evidence type="ECO:0000313" key="2">
    <source>
        <dbReference type="EMBL" id="RZS57157.1"/>
    </source>
</evidence>
<dbReference type="Proteomes" id="UP000293433">
    <property type="component" value="Unassembled WGS sequence"/>
</dbReference>
<accession>A0A4Q7LSA6</accession>
<dbReference type="OrthoDB" id="7585928at2"/>
<organism evidence="2 3">
    <name type="scientific">Sphaerotilus mobilis</name>
    <dbReference type="NCBI Taxonomy" id="47994"/>
    <lineage>
        <taxon>Bacteria</taxon>
        <taxon>Pseudomonadati</taxon>
        <taxon>Pseudomonadota</taxon>
        <taxon>Betaproteobacteria</taxon>
        <taxon>Burkholderiales</taxon>
        <taxon>Sphaerotilaceae</taxon>
        <taxon>Sphaerotilus</taxon>
    </lineage>
</organism>
<gene>
    <name evidence="2" type="ORF">EV685_1725</name>
</gene>
<name>A0A4Q7LSA6_9BURK</name>
<dbReference type="AlphaFoldDB" id="A0A4Q7LSA6"/>
<protein>
    <submittedName>
        <fullName evidence="2">Uncharacterized protein</fullName>
    </submittedName>
</protein>
<evidence type="ECO:0000313" key="3">
    <source>
        <dbReference type="Proteomes" id="UP000293433"/>
    </source>
</evidence>
<dbReference type="RefSeq" id="WP_130481563.1">
    <property type="nucleotide sequence ID" value="NZ_SGWV01000008.1"/>
</dbReference>
<sequence>MTIRYLKKHAALEGHIAVDDAEALAQWLLKQPSPAVHLGRCEHVHGAVLQVLLALRPRLVKPPADAMLAGVLTGVLTGVPTGALGGASELAPARPATTRRKPASKTSSGLSASDR</sequence>
<proteinExistence type="predicted"/>
<comment type="caution">
    <text evidence="2">The sequence shown here is derived from an EMBL/GenBank/DDBJ whole genome shotgun (WGS) entry which is preliminary data.</text>
</comment>
<reference evidence="2 3" key="1">
    <citation type="submission" date="2019-02" db="EMBL/GenBank/DDBJ databases">
        <title>Genomic Encyclopedia of Type Strains, Phase IV (KMG-IV): sequencing the most valuable type-strain genomes for metagenomic binning, comparative biology and taxonomic classification.</title>
        <authorList>
            <person name="Goeker M."/>
        </authorList>
    </citation>
    <scope>NUCLEOTIDE SEQUENCE [LARGE SCALE GENOMIC DNA]</scope>
    <source>
        <strain evidence="2 3">DSM 10617</strain>
    </source>
</reference>
<dbReference type="EMBL" id="SGWV01000008">
    <property type="protein sequence ID" value="RZS57157.1"/>
    <property type="molecule type" value="Genomic_DNA"/>
</dbReference>